<sequence>MDLTQLKTQRKSYRTSFTVCAKKLEEELMKEIPELKKLVLLKSQISDKFHRLETCQTELSNRILELDDAETAYEEDFLSAEEYRDTHFMKFGLDSSLYWYDDMYTIMKTIHKQRQNLLQAKEGFIPEISNPQVAELAISLDCVSEHSPTVSGENDHETERFLLKLLFIMQKPIANSEIQILLNPLNQKPELCDEEGEAENAFFDRFPVTGYDLPNQCKTRNGNVEVD</sequence>
<reference evidence="1" key="2">
    <citation type="submission" date="2020-06" db="EMBL/GenBank/DDBJ databases">
        <authorList>
            <person name="Sheffer M."/>
        </authorList>
    </citation>
    <scope>NUCLEOTIDE SEQUENCE</scope>
</reference>
<gene>
    <name evidence="1" type="ORF">HNY73_011035</name>
</gene>
<dbReference type="Proteomes" id="UP000807504">
    <property type="component" value="Unassembled WGS sequence"/>
</dbReference>
<organism evidence="1 2">
    <name type="scientific">Argiope bruennichi</name>
    <name type="common">Wasp spider</name>
    <name type="synonym">Aranea bruennichi</name>
    <dbReference type="NCBI Taxonomy" id="94029"/>
    <lineage>
        <taxon>Eukaryota</taxon>
        <taxon>Metazoa</taxon>
        <taxon>Ecdysozoa</taxon>
        <taxon>Arthropoda</taxon>
        <taxon>Chelicerata</taxon>
        <taxon>Arachnida</taxon>
        <taxon>Araneae</taxon>
        <taxon>Araneomorphae</taxon>
        <taxon>Entelegynae</taxon>
        <taxon>Araneoidea</taxon>
        <taxon>Araneidae</taxon>
        <taxon>Argiope</taxon>
    </lineage>
</organism>
<dbReference type="EMBL" id="JABXBU010000030">
    <property type="protein sequence ID" value="KAF8785511.1"/>
    <property type="molecule type" value="Genomic_DNA"/>
</dbReference>
<evidence type="ECO:0000313" key="1">
    <source>
        <dbReference type="EMBL" id="KAF8785511.1"/>
    </source>
</evidence>
<proteinExistence type="predicted"/>
<reference evidence="1" key="1">
    <citation type="journal article" date="2020" name="bioRxiv">
        <title>Chromosome-level reference genome of the European wasp spider Argiope bruennichi: a resource for studies on range expansion and evolutionary adaptation.</title>
        <authorList>
            <person name="Sheffer M.M."/>
            <person name="Hoppe A."/>
            <person name="Krehenwinkel H."/>
            <person name="Uhl G."/>
            <person name="Kuss A.W."/>
            <person name="Jensen L."/>
            <person name="Jensen C."/>
            <person name="Gillespie R.G."/>
            <person name="Hoff K.J."/>
            <person name="Prost S."/>
        </authorList>
    </citation>
    <scope>NUCLEOTIDE SEQUENCE</scope>
</reference>
<accession>A0A8T0F3T7</accession>
<dbReference type="AlphaFoldDB" id="A0A8T0F3T7"/>
<keyword evidence="2" id="KW-1185">Reference proteome</keyword>
<protein>
    <submittedName>
        <fullName evidence="1">Uncharacterized protein</fullName>
    </submittedName>
</protein>
<evidence type="ECO:0000313" key="2">
    <source>
        <dbReference type="Proteomes" id="UP000807504"/>
    </source>
</evidence>
<comment type="caution">
    <text evidence="1">The sequence shown here is derived from an EMBL/GenBank/DDBJ whole genome shotgun (WGS) entry which is preliminary data.</text>
</comment>
<name>A0A8T0F3T7_ARGBR</name>